<evidence type="ECO:0000313" key="10">
    <source>
        <dbReference type="Proteomes" id="UP000008641"/>
    </source>
</evidence>
<feature type="transmembrane region" description="Helical" evidence="8">
    <location>
        <begin position="265"/>
        <end position="285"/>
    </location>
</feature>
<dbReference type="Pfam" id="PF01032">
    <property type="entry name" value="FecCD"/>
    <property type="match status" value="1"/>
</dbReference>
<dbReference type="GO" id="GO:0005886">
    <property type="term" value="C:plasma membrane"/>
    <property type="evidence" value="ECO:0007669"/>
    <property type="project" value="UniProtKB-SubCell"/>
</dbReference>
<dbReference type="PANTHER" id="PTHR30472">
    <property type="entry name" value="FERRIC ENTEROBACTIN TRANSPORT SYSTEM PERMEASE PROTEIN"/>
    <property type="match status" value="1"/>
</dbReference>
<dbReference type="STRING" id="865938.Weevi_1044"/>
<name>F0P263_WEEVC</name>
<reference evidence="10" key="2">
    <citation type="journal article" date="2011" name="Stand. Genomic Sci.">
        <title>Complete genome sequence of Weeksella virosa type strain (9751T).</title>
        <authorList>
            <person name="Lang E."/>
            <person name="Teshima H."/>
            <person name="Lucas S."/>
            <person name="Lapidus A."/>
            <person name="Hammon N."/>
            <person name="Deshpande S."/>
            <person name="Nolan M."/>
            <person name="Cheng J."/>
            <person name="Pitluck S."/>
            <person name="Liolios K."/>
            <person name="Pagani I."/>
            <person name="Mikhailova N."/>
            <person name="Ivanova N."/>
            <person name="Mavromatis K."/>
            <person name="Pati A."/>
            <person name="Tapia R."/>
            <person name="Han C."/>
            <person name="Goodwin L."/>
            <person name="Chen A."/>
            <person name="Palaniappan K."/>
            <person name="Land M."/>
            <person name="Hauser L."/>
            <person name="Chang Y."/>
            <person name="Jeffries C."/>
            <person name="Brambilla E."/>
            <person name="Kopitz M."/>
            <person name="Rohde M."/>
            <person name="Goker M."/>
            <person name="Tindall B."/>
            <person name="Detter J."/>
            <person name="Woyke T."/>
            <person name="Bristow J."/>
            <person name="Eisen J."/>
            <person name="Markowitz V."/>
            <person name="Hugenholtz P."/>
            <person name="Klenk H."/>
            <person name="Kyrpides N."/>
        </authorList>
    </citation>
    <scope>NUCLEOTIDE SEQUENCE [LARGE SCALE GENOMIC DNA]</scope>
    <source>
        <strain evidence="10">ATCC 43766 / DSM 16922 / JCM 21250 / NBRC 16016 / NCTC 11634 / CL345/78</strain>
    </source>
</reference>
<evidence type="ECO:0000256" key="2">
    <source>
        <dbReference type="ARBA" id="ARBA00007935"/>
    </source>
</evidence>
<dbReference type="eggNOG" id="COG4605">
    <property type="taxonomic scope" value="Bacteria"/>
</dbReference>
<evidence type="ECO:0000256" key="1">
    <source>
        <dbReference type="ARBA" id="ARBA00004651"/>
    </source>
</evidence>
<dbReference type="OrthoDB" id="9796260at2"/>
<feature type="transmembrane region" description="Helical" evidence="8">
    <location>
        <begin position="177"/>
        <end position="198"/>
    </location>
</feature>
<feature type="transmembrane region" description="Helical" evidence="8">
    <location>
        <begin position="6"/>
        <end position="28"/>
    </location>
</feature>
<dbReference type="KEGG" id="wvi:Weevi_1044"/>
<dbReference type="EMBL" id="CP002455">
    <property type="protein sequence ID" value="ADX67753.1"/>
    <property type="molecule type" value="Genomic_DNA"/>
</dbReference>
<accession>F0P263</accession>
<protein>
    <submittedName>
        <fullName evidence="9">Transport system permease protein</fullName>
    </submittedName>
</protein>
<feature type="transmembrane region" description="Helical" evidence="8">
    <location>
        <begin position="130"/>
        <end position="156"/>
    </location>
</feature>
<keyword evidence="3" id="KW-0813">Transport</keyword>
<evidence type="ECO:0000256" key="4">
    <source>
        <dbReference type="ARBA" id="ARBA00022475"/>
    </source>
</evidence>
<evidence type="ECO:0000256" key="7">
    <source>
        <dbReference type="ARBA" id="ARBA00023136"/>
    </source>
</evidence>
<evidence type="ECO:0000256" key="6">
    <source>
        <dbReference type="ARBA" id="ARBA00022989"/>
    </source>
</evidence>
<evidence type="ECO:0000256" key="5">
    <source>
        <dbReference type="ARBA" id="ARBA00022692"/>
    </source>
</evidence>
<feature type="transmembrane region" description="Helical" evidence="8">
    <location>
        <begin position="40"/>
        <end position="61"/>
    </location>
</feature>
<keyword evidence="10" id="KW-1185">Reference proteome</keyword>
<keyword evidence="6 8" id="KW-1133">Transmembrane helix</keyword>
<feature type="transmembrane region" description="Helical" evidence="8">
    <location>
        <begin position="291"/>
        <end position="312"/>
    </location>
</feature>
<proteinExistence type="inferred from homology"/>
<comment type="subcellular location">
    <subcellularLocation>
        <location evidence="1">Cell membrane</location>
        <topology evidence="1">Multi-pass membrane protein</topology>
    </subcellularLocation>
</comment>
<feature type="transmembrane region" description="Helical" evidence="8">
    <location>
        <begin position="73"/>
        <end position="92"/>
    </location>
</feature>
<gene>
    <name evidence="9" type="ordered locus">Weevi_1044</name>
</gene>
<dbReference type="AlphaFoldDB" id="F0P263"/>
<keyword evidence="4" id="KW-1003">Cell membrane</keyword>
<dbReference type="SUPFAM" id="SSF81345">
    <property type="entry name" value="ABC transporter involved in vitamin B12 uptake, BtuC"/>
    <property type="match status" value="1"/>
</dbReference>
<dbReference type="GO" id="GO:0022857">
    <property type="term" value="F:transmembrane transporter activity"/>
    <property type="evidence" value="ECO:0007669"/>
    <property type="project" value="InterPro"/>
</dbReference>
<comment type="similarity">
    <text evidence="2">Belongs to the binding-protein-dependent transport system permease family. FecCD subfamily.</text>
</comment>
<dbReference type="GO" id="GO:0033214">
    <property type="term" value="P:siderophore-iron import into cell"/>
    <property type="evidence" value="ECO:0007669"/>
    <property type="project" value="TreeGrafter"/>
</dbReference>
<dbReference type="InterPro" id="IPR000522">
    <property type="entry name" value="ABC_transptr_permease_BtuC"/>
</dbReference>
<dbReference type="Proteomes" id="UP000008641">
    <property type="component" value="Chromosome"/>
</dbReference>
<feature type="transmembrane region" description="Helical" evidence="8">
    <location>
        <begin position="224"/>
        <end position="253"/>
    </location>
</feature>
<keyword evidence="7 8" id="KW-0472">Membrane</keyword>
<dbReference type="InterPro" id="IPR037294">
    <property type="entry name" value="ABC_BtuC-like"/>
</dbReference>
<keyword evidence="5 8" id="KW-0812">Transmembrane</keyword>
<evidence type="ECO:0000256" key="8">
    <source>
        <dbReference type="SAM" id="Phobius"/>
    </source>
</evidence>
<dbReference type="CDD" id="cd06550">
    <property type="entry name" value="TM_ABC_iron-siderophores_like"/>
    <property type="match status" value="1"/>
</dbReference>
<dbReference type="PANTHER" id="PTHR30472:SF19">
    <property type="entry name" value="PETROBACTIN IMPORT SYSTEM PERMEASE PROTEIN YCLO"/>
    <property type="match status" value="1"/>
</dbReference>
<sequence>MTKTLRNRTIILSSVFVFVTAIFMFYNIGNNLDYVLPRRLIRLCTIILVGICVGYSSLIFQTITNNKILTPSIMGYEAVFILFQTFLVFLYGDKSFKVINQNDNFFISIAFMMLFSFIMYFVLFKKGKNNIYHLLLIGLVLGTLFSTLSQFLQIIIDPNEFSMIEAFMFVSFTKMNTTLLYTATGIILVTLVLAQPYLKYLDVIALGREHAINLGLNYNRLIQLYMFIISIFVSVSTALVGPIAFLGIMVTNLCYELFITRQHRYMVWLCSIIACVFLLIGQTLVEHFFNFSTTTSIVINFIGGVYFIYLVLKSTQKK</sequence>
<dbReference type="RefSeq" id="WP_013598143.1">
    <property type="nucleotide sequence ID" value="NC_015144.1"/>
</dbReference>
<dbReference type="Gene3D" id="1.10.3470.10">
    <property type="entry name" value="ABC transporter involved in vitamin B12 uptake, BtuC"/>
    <property type="match status" value="1"/>
</dbReference>
<organism evidence="9 10">
    <name type="scientific">Weeksella virosa (strain ATCC 43766 / DSM 16922 / JCM 21250 / CCUG 30538 / CDC 9751 / IAM 14551 / NBRC 16016 / NCTC 11634 / CL345/78)</name>
    <dbReference type="NCBI Taxonomy" id="865938"/>
    <lineage>
        <taxon>Bacteria</taxon>
        <taxon>Pseudomonadati</taxon>
        <taxon>Bacteroidota</taxon>
        <taxon>Flavobacteriia</taxon>
        <taxon>Flavobacteriales</taxon>
        <taxon>Weeksellaceae</taxon>
        <taxon>Weeksella</taxon>
    </lineage>
</organism>
<evidence type="ECO:0000313" key="9">
    <source>
        <dbReference type="EMBL" id="ADX67753.1"/>
    </source>
</evidence>
<dbReference type="HOGENOM" id="CLU_050494_0_0_10"/>
<reference evidence="9 10" key="1">
    <citation type="journal article" date="2011" name="Stand. Genomic Sci.">
        <title>Complete genome sequence of Weeksella virosa type strain (9751).</title>
        <authorList>
            <person name="Lang E."/>
            <person name="Teshima H."/>
            <person name="Lucas S."/>
            <person name="Lapidus A."/>
            <person name="Hammon N."/>
            <person name="Deshpande S."/>
            <person name="Nolan M."/>
            <person name="Cheng J.F."/>
            <person name="Pitluck S."/>
            <person name="Liolios K."/>
            <person name="Pagani I."/>
            <person name="Mikhailova N."/>
            <person name="Ivanova N."/>
            <person name="Mavromatis K."/>
            <person name="Pati A."/>
            <person name="Tapia R."/>
            <person name="Han C."/>
            <person name="Goodwin L."/>
            <person name="Chen A."/>
            <person name="Palaniappan K."/>
            <person name="Land M."/>
            <person name="Hauser L."/>
            <person name="Chang Y.J."/>
            <person name="Jeffries C.D."/>
            <person name="Brambilla E.M."/>
            <person name="Kopitz M."/>
            <person name="Rohde M."/>
            <person name="Goker M."/>
            <person name="Tindall B.J."/>
            <person name="Detter J.C."/>
            <person name="Woyke T."/>
            <person name="Bristow J."/>
            <person name="Eisen J.A."/>
            <person name="Markowitz V."/>
            <person name="Hugenholtz P."/>
            <person name="Klenk H.P."/>
            <person name="Kyrpides N.C."/>
        </authorList>
    </citation>
    <scope>NUCLEOTIDE SEQUENCE [LARGE SCALE GENOMIC DNA]</scope>
    <source>
        <strain evidence="10">ATCC 43766 / DSM 16922 / JCM 21250 / NBRC 16016 / NCTC 11634 / CL345/78</strain>
    </source>
</reference>
<feature type="transmembrane region" description="Helical" evidence="8">
    <location>
        <begin position="104"/>
        <end position="124"/>
    </location>
</feature>
<evidence type="ECO:0000256" key="3">
    <source>
        <dbReference type="ARBA" id="ARBA00022448"/>
    </source>
</evidence>